<dbReference type="SUPFAM" id="SSF53067">
    <property type="entry name" value="Actin-like ATPase domain"/>
    <property type="match status" value="1"/>
</dbReference>
<gene>
    <name evidence="2" type="ORF">SAMN05444401_1791</name>
</gene>
<name>A0A1M6F372_9CLOT</name>
<dbReference type="OrthoDB" id="9795247at2"/>
<dbReference type="Gene3D" id="3.30.420.40">
    <property type="match status" value="2"/>
</dbReference>
<protein>
    <submittedName>
        <fullName evidence="2">Transcriptional regulator</fullName>
    </submittedName>
</protein>
<dbReference type="InterPro" id="IPR000600">
    <property type="entry name" value="ROK"/>
</dbReference>
<evidence type="ECO:0000256" key="1">
    <source>
        <dbReference type="ARBA" id="ARBA00006479"/>
    </source>
</evidence>
<dbReference type="CDD" id="cd24152">
    <property type="entry name" value="ASKHA_NBD_ROK-like"/>
    <property type="match status" value="1"/>
</dbReference>
<evidence type="ECO:0000313" key="2">
    <source>
        <dbReference type="EMBL" id="SHI92069.1"/>
    </source>
</evidence>
<dbReference type="RefSeq" id="WP_073005645.1">
    <property type="nucleotide sequence ID" value="NZ_FQZO01000002.1"/>
</dbReference>
<dbReference type="PANTHER" id="PTHR18964:SF170">
    <property type="entry name" value="SUGAR KINASE"/>
    <property type="match status" value="1"/>
</dbReference>
<dbReference type="EMBL" id="FQZO01000002">
    <property type="protein sequence ID" value="SHI92069.1"/>
    <property type="molecule type" value="Genomic_DNA"/>
</dbReference>
<dbReference type="STRING" id="1121298.SAMN05444401_1791"/>
<dbReference type="InterPro" id="IPR043129">
    <property type="entry name" value="ATPase_NBD"/>
</dbReference>
<dbReference type="PANTHER" id="PTHR18964">
    <property type="entry name" value="ROK (REPRESSOR, ORF, KINASE) FAMILY"/>
    <property type="match status" value="1"/>
</dbReference>
<sequence length="300" mass="32712">MKNYIAFDVGGTNIKYGVINSLGEIITKNKFKTPSDSLDNLIDSMVKVIKSYQKEYKVEGLALSCPGAVDNIVGDVKGSSALPYIHGPNIRNILNSRTGLEVSMENDANCAALAEVWKGSASDVDDVLFVVIGTGIGGAVIKDRKLHVGKHLHGGEFGYMIMEKDFQSGELTNFSEAASSYAIRKKASELKGVPIEELEGEEIFRMAQQGDKLCQEAIDICITNLAIGIFNLQYSFDPEKIILGGAISAREDIVDILNEKIKYLISLKPIATIFPTIERCKFKNDANLIGAVYNYISSGK</sequence>
<proteinExistence type="inferred from homology"/>
<dbReference type="Pfam" id="PF00480">
    <property type="entry name" value="ROK"/>
    <property type="match status" value="1"/>
</dbReference>
<comment type="similarity">
    <text evidence="1">Belongs to the ROK (NagC/XylR) family.</text>
</comment>
<dbReference type="AlphaFoldDB" id="A0A1M6F372"/>
<keyword evidence="3" id="KW-1185">Reference proteome</keyword>
<accession>A0A1M6F372</accession>
<dbReference type="Proteomes" id="UP000184080">
    <property type="component" value="Unassembled WGS sequence"/>
</dbReference>
<organism evidence="2 3">
    <name type="scientific">Clostridium amylolyticum</name>
    <dbReference type="NCBI Taxonomy" id="1121298"/>
    <lineage>
        <taxon>Bacteria</taxon>
        <taxon>Bacillati</taxon>
        <taxon>Bacillota</taxon>
        <taxon>Clostridia</taxon>
        <taxon>Eubacteriales</taxon>
        <taxon>Clostridiaceae</taxon>
        <taxon>Clostridium</taxon>
    </lineage>
</organism>
<reference evidence="2 3" key="1">
    <citation type="submission" date="2016-11" db="EMBL/GenBank/DDBJ databases">
        <authorList>
            <person name="Jaros S."/>
            <person name="Januszkiewicz K."/>
            <person name="Wedrychowicz H."/>
        </authorList>
    </citation>
    <scope>NUCLEOTIDE SEQUENCE [LARGE SCALE GENOMIC DNA]</scope>
    <source>
        <strain evidence="2 3">DSM 21864</strain>
    </source>
</reference>
<evidence type="ECO:0000313" key="3">
    <source>
        <dbReference type="Proteomes" id="UP000184080"/>
    </source>
</evidence>